<accession>A0ACC1D157</accession>
<organism evidence="1 2">
    <name type="scientific">Dendrolimus kikuchii</name>
    <dbReference type="NCBI Taxonomy" id="765133"/>
    <lineage>
        <taxon>Eukaryota</taxon>
        <taxon>Metazoa</taxon>
        <taxon>Ecdysozoa</taxon>
        <taxon>Arthropoda</taxon>
        <taxon>Hexapoda</taxon>
        <taxon>Insecta</taxon>
        <taxon>Pterygota</taxon>
        <taxon>Neoptera</taxon>
        <taxon>Endopterygota</taxon>
        <taxon>Lepidoptera</taxon>
        <taxon>Glossata</taxon>
        <taxon>Ditrysia</taxon>
        <taxon>Bombycoidea</taxon>
        <taxon>Lasiocampidae</taxon>
        <taxon>Dendrolimus</taxon>
    </lineage>
</organism>
<name>A0ACC1D157_9NEOP</name>
<comment type="caution">
    <text evidence="1">The sequence shown here is derived from an EMBL/GenBank/DDBJ whole genome shotgun (WGS) entry which is preliminary data.</text>
</comment>
<gene>
    <name evidence="1" type="ORF">K1T71_006438</name>
</gene>
<proteinExistence type="predicted"/>
<sequence length="902" mass="100860">MEWIQTRNASSAQGQKETEGLSSGCEASGVKEEIARDYAALQTRLGREFSDRRGKLHAAESKTTTRPVATEEQLSADFRKKLEEWQLKKGIKQPPPVPARQDLSEDFLKKWDAWTRMKETNSVPPWEEEAKPHEVLVQTSTGLFKFQGISRSFTRKLHEWEKSRGIAPEASTSALLQAAKVRGKIPQAPLTRTQSDGSVAPSAAGSGRHHASSLSVNDADDFESEYERDQILEGVEDSEGSHTRGAVLVEVEAEEVCTAAPLMAVSPRHTPQKPVYTYGQAEARLLCETSSAVTGTAVLQPNGAESRCIKTKETKLKVIREQVKEKTRKKIGRQPSLEEDALFIRKTIQEIERGSSRFKSDENDTDKPDDDNIPSTSKISEQKGSKSSLRDIYENKYVDDWDDKKNDKGNGKKKIKSRARLEREQSKPSDSDSEHDVDTVTVEIPRRRKRPRRASEKPRTPPASLHSDSEEEVFVLKLRAPEPRDGSPEVIVKTTRKIFSPVVRSGETVPRAVIPVDVEDLVEVRPDHRSETKRRDTKERPKEQARSKSSNDILDDQKKRSRPPLPSSPSSQRKPQPKETAPSIRIMIQRYNKKINEEGPTSGASSGASSPAWRSPSTERRRPPDMPVGVNIRNNPFLEREVQKSASACQLSRRDQTSAEKRLTPAPSNLDGVLKSHSANALHPEQPRIESQTKKIEDSQETIKATASTDTIVPDLTKNLPEFKIPEPLPVLRQMSDTVVPSLTRFITENPGFFARSISTVEPPAMYVEDTASARMTERAVRIREARERFLSSTVPMRREGTSSASDLRPGDRSSRVSCESDVAESQGSSSQEPPLGRSASTGMVNVDREAWQRVAEGGRRESRSRSRFSLARLAAKLRRKDEGAVSRLCRQSLFVQLMNKQ</sequence>
<protein>
    <submittedName>
        <fullName evidence="1">Uncharacterized protein</fullName>
    </submittedName>
</protein>
<evidence type="ECO:0000313" key="1">
    <source>
        <dbReference type="EMBL" id="KAJ0177565.1"/>
    </source>
</evidence>
<keyword evidence="2" id="KW-1185">Reference proteome</keyword>
<evidence type="ECO:0000313" key="2">
    <source>
        <dbReference type="Proteomes" id="UP000824533"/>
    </source>
</evidence>
<dbReference type="EMBL" id="CM034397">
    <property type="protein sequence ID" value="KAJ0177565.1"/>
    <property type="molecule type" value="Genomic_DNA"/>
</dbReference>
<dbReference type="Proteomes" id="UP000824533">
    <property type="component" value="Linkage Group LG11"/>
</dbReference>
<reference evidence="1 2" key="1">
    <citation type="journal article" date="2021" name="Front. Genet.">
        <title>Chromosome-Level Genome Assembly Reveals Significant Gene Expansion in the Toll and IMD Signaling Pathways of Dendrolimus kikuchii.</title>
        <authorList>
            <person name="Zhou J."/>
            <person name="Wu P."/>
            <person name="Xiong Z."/>
            <person name="Liu N."/>
            <person name="Zhao N."/>
            <person name="Ji M."/>
            <person name="Qiu Y."/>
            <person name="Yang B."/>
        </authorList>
    </citation>
    <scope>NUCLEOTIDE SEQUENCE [LARGE SCALE GENOMIC DNA]</scope>
    <source>
        <strain evidence="1">Ann1</strain>
    </source>
</reference>